<organism evidence="4">
    <name type="scientific">Echinostoma caproni</name>
    <dbReference type="NCBI Taxonomy" id="27848"/>
    <lineage>
        <taxon>Eukaryota</taxon>
        <taxon>Metazoa</taxon>
        <taxon>Spiralia</taxon>
        <taxon>Lophotrochozoa</taxon>
        <taxon>Platyhelminthes</taxon>
        <taxon>Trematoda</taxon>
        <taxon>Digenea</taxon>
        <taxon>Plagiorchiida</taxon>
        <taxon>Echinostomata</taxon>
        <taxon>Echinostomatoidea</taxon>
        <taxon>Echinostomatidae</taxon>
        <taxon>Echinostoma</taxon>
    </lineage>
</organism>
<feature type="domain" description="FAM194 C-terminal" evidence="1">
    <location>
        <begin position="93"/>
        <end position="194"/>
    </location>
</feature>
<reference evidence="2 3" key="2">
    <citation type="submission" date="2018-11" db="EMBL/GenBank/DDBJ databases">
        <authorList>
            <consortium name="Pathogen Informatics"/>
        </authorList>
    </citation>
    <scope>NUCLEOTIDE SEQUENCE [LARGE SCALE GENOMIC DNA]</scope>
    <source>
        <strain evidence="2 3">Egypt</strain>
    </source>
</reference>
<dbReference type="Proteomes" id="UP000272942">
    <property type="component" value="Unassembled WGS sequence"/>
</dbReference>
<sequence length="216" mass="23910">MAALEFDRHSQITMGFNLAILPAFDRLPNNANNVLVLGHAVGSDGLLCMLHDIPPPASTLIVTSQMRSKRARRRIAEAGVDPNLHFSKPAIAGRLLAILNSQGQGTIYQSDGKIQLHYNRMGGVQFSNNTGPRDAGTRRQWNWSGEPHIHGPPFQPIVIRLNAHMTVRIVDRSRIHVHFQYGKHQCRINVSMSDAQAAGIASPRVIIRNLRGLERG</sequence>
<dbReference type="EMBL" id="UZAN01041282">
    <property type="protein sequence ID" value="VDP72549.1"/>
    <property type="molecule type" value="Genomic_DNA"/>
</dbReference>
<dbReference type="PANTHER" id="PTHR23093:SF18">
    <property type="entry name" value="GLUTAMATE RICH 6"/>
    <property type="match status" value="1"/>
</dbReference>
<dbReference type="AlphaFoldDB" id="A0A183ABT9"/>
<dbReference type="Pfam" id="PF14977">
    <property type="entry name" value="FAM194"/>
    <property type="match status" value="1"/>
</dbReference>
<name>A0A183ABT9_9TREM</name>
<evidence type="ECO:0000313" key="3">
    <source>
        <dbReference type="Proteomes" id="UP000272942"/>
    </source>
</evidence>
<protein>
    <submittedName>
        <fullName evidence="4">FAM194 domain-containing protein</fullName>
    </submittedName>
</protein>
<gene>
    <name evidence="2" type="ORF">ECPE_LOCUS4424</name>
</gene>
<evidence type="ECO:0000313" key="2">
    <source>
        <dbReference type="EMBL" id="VDP72549.1"/>
    </source>
</evidence>
<evidence type="ECO:0000259" key="1">
    <source>
        <dbReference type="Pfam" id="PF14977"/>
    </source>
</evidence>
<dbReference type="WBParaSite" id="ECPE_0000443601-mRNA-1">
    <property type="protein sequence ID" value="ECPE_0000443601-mRNA-1"/>
    <property type="gene ID" value="ECPE_0000443601"/>
</dbReference>
<accession>A0A183ABT9</accession>
<keyword evidence="3" id="KW-1185">Reference proteome</keyword>
<evidence type="ECO:0000313" key="4">
    <source>
        <dbReference type="WBParaSite" id="ECPE_0000443601-mRNA-1"/>
    </source>
</evidence>
<dbReference type="InterPro" id="IPR029281">
    <property type="entry name" value="FAM194_C"/>
</dbReference>
<dbReference type="PANTHER" id="PTHR23093">
    <property type="entry name" value="SIMILAR TO CHROMOSOME 3 OPEN READING FRAME 20"/>
    <property type="match status" value="1"/>
</dbReference>
<proteinExistence type="predicted"/>
<reference evidence="4" key="1">
    <citation type="submission" date="2016-06" db="UniProtKB">
        <authorList>
            <consortium name="WormBaseParasite"/>
        </authorList>
    </citation>
    <scope>IDENTIFICATION</scope>
</reference>
<dbReference type="OrthoDB" id="527209at2759"/>